<feature type="compositionally biased region" description="Polar residues" evidence="1">
    <location>
        <begin position="17"/>
        <end position="31"/>
    </location>
</feature>
<protein>
    <submittedName>
        <fullName evidence="2 3">Uncharacterized protein</fullName>
    </submittedName>
</protein>
<accession>A0A0Q3N400</accession>
<dbReference type="EnsemblPlants" id="KQK11390">
    <property type="protein sequence ID" value="KQK11390"/>
    <property type="gene ID" value="BRADI_2g59933v3"/>
</dbReference>
<dbReference type="Proteomes" id="UP000008810">
    <property type="component" value="Chromosome 2"/>
</dbReference>
<proteinExistence type="predicted"/>
<feature type="region of interest" description="Disordered" evidence="1">
    <location>
        <begin position="17"/>
        <end position="45"/>
    </location>
</feature>
<evidence type="ECO:0000313" key="2">
    <source>
        <dbReference type="EMBL" id="KQK11390.1"/>
    </source>
</evidence>
<dbReference type="OrthoDB" id="18574at2759"/>
<sequence>MCFSSLQRYREIHFQLPSNQIASPRSTIQHTHNPRDHQPNKISHK</sequence>
<name>A0A0Q3N400_BRADI</name>
<organism evidence="2">
    <name type="scientific">Brachypodium distachyon</name>
    <name type="common">Purple false brome</name>
    <name type="synonym">Trachynia distachya</name>
    <dbReference type="NCBI Taxonomy" id="15368"/>
    <lineage>
        <taxon>Eukaryota</taxon>
        <taxon>Viridiplantae</taxon>
        <taxon>Streptophyta</taxon>
        <taxon>Embryophyta</taxon>
        <taxon>Tracheophyta</taxon>
        <taxon>Spermatophyta</taxon>
        <taxon>Magnoliopsida</taxon>
        <taxon>Liliopsida</taxon>
        <taxon>Poales</taxon>
        <taxon>Poaceae</taxon>
        <taxon>BOP clade</taxon>
        <taxon>Pooideae</taxon>
        <taxon>Stipodae</taxon>
        <taxon>Brachypodieae</taxon>
        <taxon>Brachypodium</taxon>
    </lineage>
</organism>
<dbReference type="AlphaFoldDB" id="A0A0Q3N400"/>
<evidence type="ECO:0000313" key="3">
    <source>
        <dbReference type="EnsemblPlants" id="KQK11390"/>
    </source>
</evidence>
<keyword evidence="4" id="KW-1185">Reference proteome</keyword>
<evidence type="ECO:0000313" key="4">
    <source>
        <dbReference type="Proteomes" id="UP000008810"/>
    </source>
</evidence>
<dbReference type="InParanoid" id="A0A0Q3N400"/>
<evidence type="ECO:0000256" key="1">
    <source>
        <dbReference type="SAM" id="MobiDB-lite"/>
    </source>
</evidence>
<dbReference type="Gramene" id="KQK11390">
    <property type="protein sequence ID" value="KQK11390"/>
    <property type="gene ID" value="BRADI_2g59933v3"/>
</dbReference>
<reference evidence="2" key="2">
    <citation type="submission" date="2017-06" db="EMBL/GenBank/DDBJ databases">
        <title>WGS assembly of Brachypodium distachyon.</title>
        <authorList>
            <consortium name="The International Brachypodium Initiative"/>
            <person name="Lucas S."/>
            <person name="Harmon-Smith M."/>
            <person name="Lail K."/>
            <person name="Tice H."/>
            <person name="Grimwood J."/>
            <person name="Bruce D."/>
            <person name="Barry K."/>
            <person name="Shu S."/>
            <person name="Lindquist E."/>
            <person name="Wang M."/>
            <person name="Pitluck S."/>
            <person name="Vogel J.P."/>
            <person name="Garvin D.F."/>
            <person name="Mockler T.C."/>
            <person name="Schmutz J."/>
            <person name="Rokhsar D."/>
            <person name="Bevan M.W."/>
        </authorList>
    </citation>
    <scope>NUCLEOTIDE SEQUENCE</scope>
    <source>
        <strain evidence="2">Bd21</strain>
    </source>
</reference>
<gene>
    <name evidence="2" type="ORF">BRADI_2g59933v3</name>
</gene>
<reference evidence="2 3" key="1">
    <citation type="journal article" date="2010" name="Nature">
        <title>Genome sequencing and analysis of the model grass Brachypodium distachyon.</title>
        <authorList>
            <consortium name="International Brachypodium Initiative"/>
        </authorList>
    </citation>
    <scope>NUCLEOTIDE SEQUENCE [LARGE SCALE GENOMIC DNA]</scope>
    <source>
        <strain evidence="2 3">Bd21</strain>
    </source>
</reference>
<reference evidence="3" key="3">
    <citation type="submission" date="2018-08" db="UniProtKB">
        <authorList>
            <consortium name="EnsemblPlants"/>
        </authorList>
    </citation>
    <scope>IDENTIFICATION</scope>
    <source>
        <strain evidence="3">cv. Bd21</strain>
    </source>
</reference>
<dbReference type="EMBL" id="CM000881">
    <property type="protein sequence ID" value="KQK11390.1"/>
    <property type="molecule type" value="Genomic_DNA"/>
</dbReference>